<dbReference type="PANTHER" id="PTHR33120">
    <property type="entry name" value="EXPRESSED PROTEIN-RELATED"/>
    <property type="match status" value="1"/>
</dbReference>
<evidence type="ECO:0000313" key="2">
    <source>
        <dbReference type="EMBL" id="RCV14322.1"/>
    </source>
</evidence>
<feature type="domain" description="PIR2-like helical" evidence="1">
    <location>
        <begin position="93"/>
        <end position="206"/>
    </location>
</feature>
<accession>A0A368Q8X6</accession>
<protein>
    <recommendedName>
        <fullName evidence="1">PIR2-like helical domain-containing protein</fullName>
    </recommendedName>
</protein>
<dbReference type="Pfam" id="PF20235">
    <property type="entry name" value="PIR2-like_helical"/>
    <property type="match status" value="1"/>
</dbReference>
<dbReference type="InterPro" id="IPR046527">
    <property type="entry name" value="PIR2-like_helical"/>
</dbReference>
<dbReference type="EMBL" id="CM003529">
    <property type="protein sequence ID" value="RCV14322.1"/>
    <property type="molecule type" value="Genomic_DNA"/>
</dbReference>
<sequence length="271" mass="29949">MMTTKFMDFDPEEHRRSMDRLLKESGGTKGYIGHVTLGPAIVEARPAAPPRTVKVPDPLCAPAGFDAGAGESWGIRPSPFEMQSYEAEALLEKIHRCHLDALAAMGKESVRMHARGMVFAGYAYGMLDDPVSNIVANALWYDLMFPPPSCENQVKMLSAKAIFRMAWRSRNALFVFMRHYAPFLGTQEILSCLLQADGNLQQAIRLLSVPDKGFGQQVGAFRAAIKAVDLPNEMVREAHLSFVASYGSARALLLSNRNLFSPSVLRCLNQN</sequence>
<name>A0A368Q8X6_SETIT</name>
<dbReference type="STRING" id="4555.A0A368Q8X6"/>
<dbReference type="OrthoDB" id="680783at2759"/>
<evidence type="ECO:0000259" key="1">
    <source>
        <dbReference type="Pfam" id="PF20235"/>
    </source>
</evidence>
<gene>
    <name evidence="2" type="ORF">SETIT_2G416200v2</name>
</gene>
<organism evidence="2">
    <name type="scientific">Setaria italica</name>
    <name type="common">Foxtail millet</name>
    <name type="synonym">Panicum italicum</name>
    <dbReference type="NCBI Taxonomy" id="4555"/>
    <lineage>
        <taxon>Eukaryota</taxon>
        <taxon>Viridiplantae</taxon>
        <taxon>Streptophyta</taxon>
        <taxon>Embryophyta</taxon>
        <taxon>Tracheophyta</taxon>
        <taxon>Spermatophyta</taxon>
        <taxon>Magnoliopsida</taxon>
        <taxon>Liliopsida</taxon>
        <taxon>Poales</taxon>
        <taxon>Poaceae</taxon>
        <taxon>PACMAD clade</taxon>
        <taxon>Panicoideae</taxon>
        <taxon>Panicodae</taxon>
        <taxon>Paniceae</taxon>
        <taxon>Cenchrinae</taxon>
        <taxon>Setaria</taxon>
    </lineage>
</organism>
<reference evidence="2" key="1">
    <citation type="journal article" date="2012" name="Nat. Biotechnol.">
        <title>Reference genome sequence of the model plant Setaria.</title>
        <authorList>
            <person name="Bennetzen J.L."/>
            <person name="Schmutz J."/>
            <person name="Wang H."/>
            <person name="Percifield R."/>
            <person name="Hawkins J."/>
            <person name="Pontaroli A.C."/>
            <person name="Estep M."/>
            <person name="Feng L."/>
            <person name="Vaughn J.N."/>
            <person name="Grimwood J."/>
            <person name="Jenkins J."/>
            <person name="Barry K."/>
            <person name="Lindquist E."/>
            <person name="Hellsten U."/>
            <person name="Deshpande S."/>
            <person name="Wang X."/>
            <person name="Wu X."/>
            <person name="Mitros T."/>
            <person name="Triplett J."/>
            <person name="Yang X."/>
            <person name="Ye C.Y."/>
            <person name="Mauro-Herrera M."/>
            <person name="Wang L."/>
            <person name="Li P."/>
            <person name="Sharma M."/>
            <person name="Sharma R."/>
            <person name="Ronald P.C."/>
            <person name="Panaud O."/>
            <person name="Kellogg E.A."/>
            <person name="Brutnell T.P."/>
            <person name="Doust A.N."/>
            <person name="Tuskan G.A."/>
            <person name="Rokhsar D."/>
            <person name="Devos K.M."/>
        </authorList>
    </citation>
    <scope>NUCLEOTIDE SEQUENCE [LARGE SCALE GENOMIC DNA]</scope>
    <source>
        <strain evidence="2">Yugu1</strain>
    </source>
</reference>
<dbReference type="AlphaFoldDB" id="A0A368Q8X6"/>
<reference evidence="2" key="2">
    <citation type="submission" date="2015-07" db="EMBL/GenBank/DDBJ databases">
        <authorList>
            <person name="Noorani M."/>
        </authorList>
    </citation>
    <scope>NUCLEOTIDE SEQUENCE</scope>
    <source>
        <strain evidence="2">Yugu1</strain>
    </source>
</reference>
<proteinExistence type="predicted"/>
<dbReference type="PANTHER" id="PTHR33120:SF55">
    <property type="entry name" value="PIR2-LIKE HELICAL DOMAIN-CONTAINING PROTEIN"/>
    <property type="match status" value="1"/>
</dbReference>